<dbReference type="Gene3D" id="3.40.50.720">
    <property type="entry name" value="NAD(P)-binding Rossmann-like Domain"/>
    <property type="match status" value="1"/>
</dbReference>
<gene>
    <name evidence="1" type="ORF">GN277_10765</name>
</gene>
<proteinExistence type="predicted"/>
<evidence type="ECO:0000313" key="2">
    <source>
        <dbReference type="Proteomes" id="UP000460412"/>
    </source>
</evidence>
<keyword evidence="2" id="KW-1185">Reference proteome</keyword>
<organism evidence="1 2">
    <name type="scientific">Sporofaciens musculi</name>
    <dbReference type="NCBI Taxonomy" id="2681861"/>
    <lineage>
        <taxon>Bacteria</taxon>
        <taxon>Bacillati</taxon>
        <taxon>Bacillota</taxon>
        <taxon>Clostridia</taxon>
        <taxon>Lachnospirales</taxon>
        <taxon>Lachnospiraceae</taxon>
        <taxon>Sporofaciens</taxon>
    </lineage>
</organism>
<dbReference type="RefSeq" id="WP_159751031.1">
    <property type="nucleotide sequence ID" value="NZ_WUQX01000001.1"/>
</dbReference>
<dbReference type="Proteomes" id="UP000460412">
    <property type="component" value="Unassembled WGS sequence"/>
</dbReference>
<dbReference type="AlphaFoldDB" id="A0A7X3MG83"/>
<reference evidence="1 2" key="1">
    <citation type="submission" date="2019-12" db="EMBL/GenBank/DDBJ databases">
        <title>Sporaefaciens musculi gen. nov., sp. nov., a novel bacterium isolated from the caecum of an obese mouse.</title>
        <authorList>
            <person name="Rasmussen T.S."/>
            <person name="Streidl T."/>
            <person name="Hitch T.C.A."/>
            <person name="Wortmann E."/>
            <person name="Deptula P."/>
            <person name="Hansen M."/>
            <person name="Nielsen D.S."/>
            <person name="Clavel T."/>
            <person name="Vogensen F.K."/>
        </authorList>
    </citation>
    <scope>NUCLEOTIDE SEQUENCE [LARGE SCALE GENOMIC DNA]</scope>
    <source>
        <strain evidence="1 2">WCA-9-b2</strain>
    </source>
</reference>
<dbReference type="SUPFAM" id="SSF53335">
    <property type="entry name" value="S-adenosyl-L-methionine-dependent methyltransferases"/>
    <property type="match status" value="1"/>
</dbReference>
<comment type="caution">
    <text evidence="1">The sequence shown here is derived from an EMBL/GenBank/DDBJ whole genome shotgun (WGS) entry which is preliminary data.</text>
</comment>
<dbReference type="EMBL" id="WUQX01000001">
    <property type="protein sequence ID" value="MXP75844.1"/>
    <property type="molecule type" value="Genomic_DNA"/>
</dbReference>
<dbReference type="InterPro" id="IPR029063">
    <property type="entry name" value="SAM-dependent_MTases_sf"/>
</dbReference>
<protein>
    <submittedName>
        <fullName evidence="1">Uncharacterized protein</fullName>
    </submittedName>
</protein>
<evidence type="ECO:0000313" key="1">
    <source>
        <dbReference type="EMBL" id="MXP75844.1"/>
    </source>
</evidence>
<sequence length="211" mass="24115">MRIYKFPFEKVKKDNARIILYGMGNVGKQYLAQCMSSHIKVLFAVDGHNELSFVKMHDVQVYNPKKISELEDHQFDYIVIAMDHDENAKDIKEFIIQLGIPEEKIIYYIDYYDSRKYLRAPELYPWHNPSFSWFGEDLIVSGLFKCMGVDKPTYLDVGCNHPYEGNNTALLYLTGASGVNIDANPNCIQLMNIERPDDVNVCVGVCGGGIL</sequence>
<name>A0A7X3MG83_9FIRM</name>
<accession>A0A7X3MG83</accession>